<organism evidence="1 2">
    <name type="scientific">Dentiscutata heterogama</name>
    <dbReference type="NCBI Taxonomy" id="1316150"/>
    <lineage>
        <taxon>Eukaryota</taxon>
        <taxon>Fungi</taxon>
        <taxon>Fungi incertae sedis</taxon>
        <taxon>Mucoromycota</taxon>
        <taxon>Glomeromycotina</taxon>
        <taxon>Glomeromycetes</taxon>
        <taxon>Diversisporales</taxon>
        <taxon>Gigasporaceae</taxon>
        <taxon>Dentiscutata</taxon>
    </lineage>
</organism>
<name>A0ACA9L2X3_9GLOM</name>
<dbReference type="Proteomes" id="UP000789702">
    <property type="component" value="Unassembled WGS sequence"/>
</dbReference>
<evidence type="ECO:0000313" key="2">
    <source>
        <dbReference type="Proteomes" id="UP000789702"/>
    </source>
</evidence>
<proteinExistence type="predicted"/>
<reference evidence="1" key="1">
    <citation type="submission" date="2021-06" db="EMBL/GenBank/DDBJ databases">
        <authorList>
            <person name="Kallberg Y."/>
            <person name="Tangrot J."/>
            <person name="Rosling A."/>
        </authorList>
    </citation>
    <scope>NUCLEOTIDE SEQUENCE</scope>
    <source>
        <strain evidence="1">IL203A</strain>
    </source>
</reference>
<gene>
    <name evidence="1" type="ORF">DHETER_LOCUS3328</name>
</gene>
<protein>
    <submittedName>
        <fullName evidence="1">924_t:CDS:1</fullName>
    </submittedName>
</protein>
<sequence>MILDVIPPINSRVNSSTTNISIRFISTVYLSTGIITIYEASNHRIRQRVSATSKFCKLSNDGMVVNISIIDSTFNEGGKKYYVKMDNNFAKSRKFNNEPLKGIESEIWILESESRVKRLDKDIIGLIQLAPDASEKFLKFSKTGQSNYFDDLKQEFINKVPVQNSNLTLGPIFEIVNKSVVIQLRIDGNAVSDLNNMIKYKNITTFSSGLTNDLDQNFGFQKITDPWNGYGIQIVAVIVTYIILYLLSRILSYKGIKNPFFGDKFIKWVMKYPSLVVMLIILASTDYEYLTILKDGPMLTKKYEQIKIFNLFIHISEAAIIWGAFFDIFFRTIP</sequence>
<evidence type="ECO:0000313" key="1">
    <source>
        <dbReference type="EMBL" id="CAG8508154.1"/>
    </source>
</evidence>
<comment type="caution">
    <text evidence="1">The sequence shown here is derived from an EMBL/GenBank/DDBJ whole genome shotgun (WGS) entry which is preliminary data.</text>
</comment>
<accession>A0ACA9L2X3</accession>
<dbReference type="EMBL" id="CAJVPU010002819">
    <property type="protein sequence ID" value="CAG8508154.1"/>
    <property type="molecule type" value="Genomic_DNA"/>
</dbReference>
<keyword evidence="2" id="KW-1185">Reference proteome</keyword>